<evidence type="ECO:0000313" key="8">
    <source>
        <dbReference type="EMBL" id="GAA1990061.1"/>
    </source>
</evidence>
<dbReference type="InterPro" id="IPR005227">
    <property type="entry name" value="YqgF"/>
</dbReference>
<dbReference type="Gene3D" id="3.30.420.140">
    <property type="entry name" value="YqgF/RNase H-like domain"/>
    <property type="match status" value="1"/>
</dbReference>
<keyword evidence="9" id="KW-1185">Reference proteome</keyword>
<dbReference type="InterPro" id="IPR037027">
    <property type="entry name" value="YqgF/RNaseH-like_dom_sf"/>
</dbReference>
<protein>
    <recommendedName>
        <fullName evidence="5">Putative pre-16S rRNA nuclease</fullName>
        <ecNumber evidence="5">3.1.-.-</ecNumber>
    </recommendedName>
</protein>
<dbReference type="EC" id="3.1.-.-" evidence="5"/>
<accession>A0ABP5E331</accession>
<dbReference type="CDD" id="cd16964">
    <property type="entry name" value="YqgF"/>
    <property type="match status" value="1"/>
</dbReference>
<feature type="domain" description="YqgF/RNase H-like" evidence="7">
    <location>
        <begin position="11"/>
        <end position="113"/>
    </location>
</feature>
<evidence type="ECO:0000256" key="3">
    <source>
        <dbReference type="ARBA" id="ARBA00022722"/>
    </source>
</evidence>
<gene>
    <name evidence="8" type="primary">ruvX</name>
    <name evidence="8" type="ORF">GCM10009817_35040</name>
</gene>
<dbReference type="HAMAP" id="MF_00651">
    <property type="entry name" value="Nuclease_YqgF"/>
    <property type="match status" value="1"/>
</dbReference>
<evidence type="ECO:0000256" key="4">
    <source>
        <dbReference type="ARBA" id="ARBA00022801"/>
    </source>
</evidence>
<sequence>MTAADARLRPGARVGVDVGNARVGVAASGAAGALAHPVRTLPRDAKDDTDVDAIVELVRELEAIEVVVGLPRLLSGEEGEAARIARDYAGRLAARLSSVVVRMVDERLTTVDAHRRLRDSGVPGRGQRAVVDQAAAVLILQSALDTEALSGRPPGEIIMPGGKRKKERRR</sequence>
<dbReference type="InterPro" id="IPR006641">
    <property type="entry name" value="YqgF/RNaseH-like_dom"/>
</dbReference>
<evidence type="ECO:0000313" key="9">
    <source>
        <dbReference type="Proteomes" id="UP001500013"/>
    </source>
</evidence>
<evidence type="ECO:0000259" key="7">
    <source>
        <dbReference type="SMART" id="SM00732"/>
    </source>
</evidence>
<evidence type="ECO:0000256" key="2">
    <source>
        <dbReference type="ARBA" id="ARBA00022517"/>
    </source>
</evidence>
<dbReference type="InterPro" id="IPR012337">
    <property type="entry name" value="RNaseH-like_sf"/>
</dbReference>
<dbReference type="EMBL" id="BAAAPU010000010">
    <property type="protein sequence ID" value="GAA1990061.1"/>
    <property type="molecule type" value="Genomic_DNA"/>
</dbReference>
<dbReference type="NCBIfam" id="TIGR00250">
    <property type="entry name" value="RNAse_H_YqgF"/>
    <property type="match status" value="1"/>
</dbReference>
<evidence type="ECO:0000256" key="5">
    <source>
        <dbReference type="HAMAP-Rule" id="MF_00651"/>
    </source>
</evidence>
<keyword evidence="4 5" id="KW-0378">Hydrolase</keyword>
<name>A0ABP5E331_9MICO</name>
<keyword evidence="2 5" id="KW-0690">Ribosome biogenesis</keyword>
<organism evidence="8 9">
    <name type="scientific">Terrabacter lapilli</name>
    <dbReference type="NCBI Taxonomy" id="436231"/>
    <lineage>
        <taxon>Bacteria</taxon>
        <taxon>Bacillati</taxon>
        <taxon>Actinomycetota</taxon>
        <taxon>Actinomycetes</taxon>
        <taxon>Micrococcales</taxon>
        <taxon>Intrasporangiaceae</taxon>
        <taxon>Terrabacter</taxon>
    </lineage>
</organism>
<proteinExistence type="inferred from homology"/>
<dbReference type="PANTHER" id="PTHR33317">
    <property type="entry name" value="POLYNUCLEOTIDYL TRANSFERASE, RIBONUCLEASE H-LIKE SUPERFAMILY PROTEIN"/>
    <property type="match status" value="1"/>
</dbReference>
<keyword evidence="3 5" id="KW-0540">Nuclease</keyword>
<dbReference type="SUPFAM" id="SSF53098">
    <property type="entry name" value="Ribonuclease H-like"/>
    <property type="match status" value="1"/>
</dbReference>
<dbReference type="SMART" id="SM00732">
    <property type="entry name" value="YqgFc"/>
    <property type="match status" value="1"/>
</dbReference>
<comment type="caution">
    <text evidence="8">The sequence shown here is derived from an EMBL/GenBank/DDBJ whole genome shotgun (WGS) entry which is preliminary data.</text>
</comment>
<dbReference type="PANTHER" id="PTHR33317:SF4">
    <property type="entry name" value="POLYNUCLEOTIDYL TRANSFERASE, RIBONUCLEASE H-LIKE SUPERFAMILY PROTEIN"/>
    <property type="match status" value="1"/>
</dbReference>
<dbReference type="Proteomes" id="UP001500013">
    <property type="component" value="Unassembled WGS sequence"/>
</dbReference>
<comment type="similarity">
    <text evidence="5">Belongs to the YqgF HJR family.</text>
</comment>
<reference evidence="9" key="1">
    <citation type="journal article" date="2019" name="Int. J. Syst. Evol. Microbiol.">
        <title>The Global Catalogue of Microorganisms (GCM) 10K type strain sequencing project: providing services to taxonomists for standard genome sequencing and annotation.</title>
        <authorList>
            <consortium name="The Broad Institute Genomics Platform"/>
            <consortium name="The Broad Institute Genome Sequencing Center for Infectious Disease"/>
            <person name="Wu L."/>
            <person name="Ma J."/>
        </authorList>
    </citation>
    <scope>NUCLEOTIDE SEQUENCE [LARGE SCALE GENOMIC DNA]</scope>
    <source>
        <strain evidence="9">JCM 15628</strain>
    </source>
</reference>
<evidence type="ECO:0000256" key="1">
    <source>
        <dbReference type="ARBA" id="ARBA00022490"/>
    </source>
</evidence>
<keyword evidence="1 5" id="KW-0963">Cytoplasm</keyword>
<dbReference type="Pfam" id="PF03652">
    <property type="entry name" value="RuvX"/>
    <property type="match status" value="1"/>
</dbReference>
<evidence type="ECO:0000256" key="6">
    <source>
        <dbReference type="SAM" id="MobiDB-lite"/>
    </source>
</evidence>
<dbReference type="RefSeq" id="WP_344065619.1">
    <property type="nucleotide sequence ID" value="NZ_BAAAPU010000010.1"/>
</dbReference>
<comment type="function">
    <text evidence="5">Could be a nuclease involved in processing of the 5'-end of pre-16S rRNA.</text>
</comment>
<comment type="subcellular location">
    <subcellularLocation>
        <location evidence="5">Cytoplasm</location>
    </subcellularLocation>
</comment>
<feature type="region of interest" description="Disordered" evidence="6">
    <location>
        <begin position="151"/>
        <end position="170"/>
    </location>
</feature>